<dbReference type="RefSeq" id="WP_321397587.1">
    <property type="nucleotide sequence ID" value="NZ_CP139487.1"/>
</dbReference>
<reference evidence="2 3" key="1">
    <citation type="submission" date="2023-11" db="EMBL/GenBank/DDBJ databases">
        <title>Peredibacter starrii A3.12.</title>
        <authorList>
            <person name="Mitchell R.J."/>
        </authorList>
    </citation>
    <scope>NUCLEOTIDE SEQUENCE [LARGE SCALE GENOMIC DNA]</scope>
    <source>
        <strain evidence="2 3">A3.12</strain>
    </source>
</reference>
<protein>
    <submittedName>
        <fullName evidence="2">Uncharacterized protein</fullName>
    </submittedName>
</protein>
<organism evidence="2 3">
    <name type="scientific">Peredibacter starrii</name>
    <dbReference type="NCBI Taxonomy" id="28202"/>
    <lineage>
        <taxon>Bacteria</taxon>
        <taxon>Pseudomonadati</taxon>
        <taxon>Bdellovibrionota</taxon>
        <taxon>Bacteriovoracia</taxon>
        <taxon>Bacteriovoracales</taxon>
        <taxon>Bacteriovoracaceae</taxon>
        <taxon>Peredibacter</taxon>
    </lineage>
</organism>
<dbReference type="AlphaFoldDB" id="A0AAX4HS27"/>
<feature type="signal peptide" evidence="1">
    <location>
        <begin position="1"/>
        <end position="19"/>
    </location>
</feature>
<evidence type="ECO:0000256" key="1">
    <source>
        <dbReference type="SAM" id="SignalP"/>
    </source>
</evidence>
<gene>
    <name evidence="2" type="ORF">SOO65_04460</name>
</gene>
<name>A0AAX4HS27_9BACT</name>
<sequence length="204" mass="23293">MKKILSLIIFMALSLSAVAGNEVGNGGGVLYQLKSNTPIMFFDAFETEARYGYRVQWPREIRNDREVAMAFTSRLAKYDPKLQRQLNNWIKAFYSEAVFSETDLPVIFDMGTGIHIPEGTGIAQLVIQTKSGYILNQRYWNRLSSEQRGVAILHEVIYRKALEVNPRLFSSVKVRTFVAILISNELRFFTADGYQGLLQNLELK</sequence>
<keyword evidence="3" id="KW-1185">Reference proteome</keyword>
<feature type="chain" id="PRO_5043433084" evidence="1">
    <location>
        <begin position="20"/>
        <end position="204"/>
    </location>
</feature>
<dbReference type="EMBL" id="CP139487">
    <property type="protein sequence ID" value="WPU65990.1"/>
    <property type="molecule type" value="Genomic_DNA"/>
</dbReference>
<evidence type="ECO:0000313" key="2">
    <source>
        <dbReference type="EMBL" id="WPU65990.1"/>
    </source>
</evidence>
<keyword evidence="1" id="KW-0732">Signal</keyword>
<accession>A0AAX4HS27</accession>
<proteinExistence type="predicted"/>
<dbReference type="KEGG" id="psti:SOO65_04460"/>
<evidence type="ECO:0000313" key="3">
    <source>
        <dbReference type="Proteomes" id="UP001324634"/>
    </source>
</evidence>
<dbReference type="Proteomes" id="UP001324634">
    <property type="component" value="Chromosome"/>
</dbReference>